<proteinExistence type="predicted"/>
<organism evidence="18">
    <name type="scientific">Tupanvirus soda lake</name>
    <dbReference type="NCBI Taxonomy" id="2126985"/>
    <lineage>
        <taxon>Viruses</taxon>
        <taxon>Varidnaviria</taxon>
        <taxon>Bamfordvirae</taxon>
        <taxon>Nucleocytoviricota</taxon>
        <taxon>Megaviricetes</taxon>
        <taxon>Imitervirales</taxon>
        <taxon>Mimiviridae</taxon>
        <taxon>Megamimivirinae</taxon>
        <taxon>Tupanvirus</taxon>
        <taxon>Tupanvirus salinum</taxon>
    </lineage>
</organism>
<dbReference type="InterPro" id="IPR005919">
    <property type="entry name" value="Pmev_kin_anim"/>
</dbReference>
<protein>
    <recommendedName>
        <fullName evidence="17">Phosphomevalonate kinase</fullName>
        <ecNumber evidence="3">2.7.4.2</ecNumber>
    </recommendedName>
</protein>
<keyword evidence="13" id="KW-0756">Sterol biosynthesis</keyword>
<accession>A0A6N1NWV3</accession>
<evidence type="ECO:0000256" key="1">
    <source>
        <dbReference type="ARBA" id="ARBA00004514"/>
    </source>
</evidence>
<evidence type="ECO:0000256" key="4">
    <source>
        <dbReference type="ARBA" id="ARBA00022490"/>
    </source>
</evidence>
<dbReference type="GO" id="GO:0004631">
    <property type="term" value="F:phosphomevalonate kinase activity"/>
    <property type="evidence" value="ECO:0007669"/>
    <property type="project" value="UniProtKB-EC"/>
</dbReference>
<reference evidence="18" key="1">
    <citation type="submission" date="2017-01" db="EMBL/GenBank/DDBJ databases">
        <authorList>
            <person name="Assis F.L."/>
            <person name="Abrahao J.S."/>
            <person name="Silva L."/>
            <person name="Khalil J.B."/>
            <person name="Rodrigues R."/>
            <person name="Silva L.S."/>
            <person name="Arantes T."/>
            <person name="Boratto P."/>
            <person name="Andrade M."/>
            <person name="Kroon E.G."/>
            <person name="Ribeiro B."/>
            <person name="Bergier I."/>
            <person name="Seligmann H."/>
            <person name="Ghigo E."/>
            <person name="Colson P."/>
            <person name="Levasseur A."/>
            <person name="Raoult D."/>
            <person name="Scola B.L."/>
        </authorList>
    </citation>
    <scope>NUCLEOTIDE SEQUENCE</scope>
    <source>
        <strain evidence="18">Soda lake</strain>
    </source>
</reference>
<evidence type="ECO:0000256" key="3">
    <source>
        <dbReference type="ARBA" id="ARBA00012958"/>
    </source>
</evidence>
<comment type="subcellular location">
    <subcellularLocation>
        <location evidence="1">Cytoplasm</location>
        <location evidence="1">Cytosol</location>
    </subcellularLocation>
</comment>
<dbReference type="Gene3D" id="3.40.50.300">
    <property type="entry name" value="P-loop containing nucleotide triphosphate hydrolases"/>
    <property type="match status" value="1"/>
</dbReference>
<evidence type="ECO:0000256" key="17">
    <source>
        <dbReference type="ARBA" id="ARBA00034549"/>
    </source>
</evidence>
<comment type="pathway">
    <text evidence="2">Isoprenoid biosynthesis; isopentenyl diphosphate biosynthesis via mevalonate pathway; isopentenyl diphosphate from (R)-mevalonate: step 2/3.</text>
</comment>
<evidence type="ECO:0000256" key="12">
    <source>
        <dbReference type="ARBA" id="ARBA00022955"/>
    </source>
</evidence>
<keyword evidence="4" id="KW-0963">Cytoplasm</keyword>
<evidence type="ECO:0000256" key="14">
    <source>
        <dbReference type="ARBA" id="ARBA00023098"/>
    </source>
</evidence>
<keyword evidence="14" id="KW-0443">Lipid metabolism</keyword>
<keyword evidence="15" id="KW-1207">Sterol metabolism</keyword>
<keyword evidence="8" id="KW-0547">Nucleotide-binding</keyword>
<evidence type="ECO:0000256" key="9">
    <source>
        <dbReference type="ARBA" id="ARBA00022777"/>
    </source>
</evidence>
<sequence>MDNILCLIVLSGKRHVGKDHCGIIMSEILESFLHGITIKFVHVTTEIKREFAENKKIDFAKLQFDRDYKELYRVEMTNYSNSQMEKYGKTYYNTLFCQNILAKTIEPTVYIVDCRYEFEIEIYKELNIPLILVRINANNNTRERRGWKYDSCIDEHPSETNLDKYNEWHFMFQNDTDGDTNITEFTKNHLYRKMIQYMCSAIA</sequence>
<evidence type="ECO:0000256" key="2">
    <source>
        <dbReference type="ARBA" id="ARBA00005017"/>
    </source>
</evidence>
<dbReference type="PANTHER" id="PTHR13101">
    <property type="entry name" value="PHOSPHOMEVALONATE KINASE"/>
    <property type="match status" value="1"/>
</dbReference>
<dbReference type="GO" id="GO:0005524">
    <property type="term" value="F:ATP binding"/>
    <property type="evidence" value="ECO:0007669"/>
    <property type="project" value="UniProtKB-KW"/>
</dbReference>
<evidence type="ECO:0000256" key="10">
    <source>
        <dbReference type="ARBA" id="ARBA00022778"/>
    </source>
</evidence>
<evidence type="ECO:0000256" key="7">
    <source>
        <dbReference type="ARBA" id="ARBA00022679"/>
    </source>
</evidence>
<keyword evidence="12" id="KW-0752">Steroid biosynthesis</keyword>
<keyword evidence="10" id="KW-0152">Cholesterol biosynthesis</keyword>
<keyword evidence="9" id="KW-0418">Kinase</keyword>
<dbReference type="EC" id="2.7.4.2" evidence="3"/>
<evidence type="ECO:0000313" key="18">
    <source>
        <dbReference type="EMBL" id="QKU34742.1"/>
    </source>
</evidence>
<keyword evidence="11" id="KW-0067">ATP-binding</keyword>
<keyword evidence="16" id="KW-0753">Steroid metabolism</keyword>
<dbReference type="GeneID" id="80518151"/>
<evidence type="ECO:0000256" key="11">
    <source>
        <dbReference type="ARBA" id="ARBA00022840"/>
    </source>
</evidence>
<evidence type="ECO:0000256" key="8">
    <source>
        <dbReference type="ARBA" id="ARBA00022741"/>
    </source>
</evidence>
<dbReference type="EMBL" id="KY523104">
    <property type="protein sequence ID" value="QKU34742.1"/>
    <property type="molecule type" value="Genomic_DNA"/>
</dbReference>
<dbReference type="KEGG" id="vg:80518151"/>
<evidence type="ECO:0000256" key="6">
    <source>
        <dbReference type="ARBA" id="ARBA00022548"/>
    </source>
</evidence>
<keyword evidence="6" id="KW-0153">Cholesterol metabolism</keyword>
<name>A0A6N1NWV3_9VIRU</name>
<keyword evidence="7" id="KW-0808">Transferase</keyword>
<keyword evidence="5" id="KW-0444">Lipid biosynthesis</keyword>
<evidence type="ECO:0000256" key="16">
    <source>
        <dbReference type="ARBA" id="ARBA00023221"/>
    </source>
</evidence>
<dbReference type="PANTHER" id="PTHR13101:SF1">
    <property type="entry name" value="PHOSPHOMEVALONATE KINASE"/>
    <property type="match status" value="1"/>
</dbReference>
<evidence type="ECO:0000256" key="15">
    <source>
        <dbReference type="ARBA" id="ARBA00023166"/>
    </source>
</evidence>
<evidence type="ECO:0000256" key="5">
    <source>
        <dbReference type="ARBA" id="ARBA00022516"/>
    </source>
</evidence>
<evidence type="ECO:0000256" key="13">
    <source>
        <dbReference type="ARBA" id="ARBA00023011"/>
    </source>
</evidence>
<dbReference type="GO" id="GO:0006695">
    <property type="term" value="P:cholesterol biosynthetic process"/>
    <property type="evidence" value="ECO:0007669"/>
    <property type="project" value="UniProtKB-KW"/>
</dbReference>
<dbReference type="RefSeq" id="YP_010781387.1">
    <property type="nucleotide sequence ID" value="NC_075039.1"/>
</dbReference>
<dbReference type="Pfam" id="PF04275">
    <property type="entry name" value="P-mevalo_kinase"/>
    <property type="match status" value="1"/>
</dbReference>
<reference evidence="18" key="2">
    <citation type="journal article" date="2018" name="Nat. Commun.">
        <title>Tailed giant Tupanvirus possesses the most complete translational apparatus of the known virosphere.</title>
        <authorList>
            <person name="Abrahao J."/>
            <person name="Silva L."/>
            <person name="Silva L.S."/>
            <person name="Khalil J.Y.B."/>
            <person name="Rodrigues R."/>
            <person name="Arantes T."/>
            <person name="Assis F."/>
            <person name="Boratto P."/>
            <person name="Andrade M."/>
            <person name="Kroon E.G."/>
            <person name="Ribeiro B."/>
            <person name="Bergier I."/>
            <person name="Seligmann H."/>
            <person name="Ghigo E."/>
            <person name="Colson P."/>
            <person name="Levasseur A."/>
            <person name="Kroemer G."/>
            <person name="Raoult D."/>
            <person name="La Scola B."/>
        </authorList>
    </citation>
    <scope>NUCLEOTIDE SEQUENCE [LARGE SCALE GENOMIC DNA]</scope>
    <source>
        <strain evidence="18">Soda lake</strain>
    </source>
</reference>
<dbReference type="GO" id="GO:0019287">
    <property type="term" value="P:isopentenyl diphosphate biosynthetic process, mevalonate pathway"/>
    <property type="evidence" value="ECO:0007669"/>
    <property type="project" value="TreeGrafter"/>
</dbReference>
<dbReference type="InterPro" id="IPR027417">
    <property type="entry name" value="P-loop_NTPase"/>
</dbReference>